<sequence length="44" mass="5006">MGGRGRVIEVETLAMNGKYDEVTDLSVEPWVRYIPGDKVKRIKV</sequence>
<organism evidence="1 2">
    <name type="scientific">Podospora comata</name>
    <dbReference type="NCBI Taxonomy" id="48703"/>
    <lineage>
        <taxon>Eukaryota</taxon>
        <taxon>Fungi</taxon>
        <taxon>Dikarya</taxon>
        <taxon>Ascomycota</taxon>
        <taxon>Pezizomycotina</taxon>
        <taxon>Sordariomycetes</taxon>
        <taxon>Sordariomycetidae</taxon>
        <taxon>Sordariales</taxon>
        <taxon>Podosporaceae</taxon>
        <taxon>Podospora</taxon>
    </lineage>
</organism>
<protein>
    <submittedName>
        <fullName evidence="1">Uncharacterized protein</fullName>
    </submittedName>
</protein>
<dbReference type="EMBL" id="LR026968">
    <property type="protein sequence ID" value="VBB80789.1"/>
    <property type="molecule type" value="Genomic_DNA"/>
</dbReference>
<keyword evidence="2" id="KW-1185">Reference proteome</keyword>
<reference evidence="1" key="1">
    <citation type="submission" date="2018-02" db="EMBL/GenBank/DDBJ databases">
        <authorList>
            <person name="Silar P."/>
        </authorList>
    </citation>
    <scope>NUCLEOTIDE SEQUENCE [LARGE SCALE GENOMIC DNA]</scope>
    <source>
        <strain evidence="1">T</strain>
    </source>
</reference>
<dbReference type="Proteomes" id="UP000280685">
    <property type="component" value="Chromosome 5"/>
</dbReference>
<name>A0ABY6SC93_PODCO</name>
<gene>
    <name evidence="1" type="ORF">PODCO_501411</name>
</gene>
<evidence type="ECO:0000313" key="2">
    <source>
        <dbReference type="Proteomes" id="UP000280685"/>
    </source>
</evidence>
<evidence type="ECO:0000313" key="1">
    <source>
        <dbReference type="EMBL" id="VBB80789.1"/>
    </source>
</evidence>
<proteinExistence type="predicted"/>
<accession>A0ABY6SC93</accession>